<sequence length="310" mass="35282">MKKYTGLDAIFRAFQHPKMDIPRAPGLGLVLDQVHFRSYNEKFGRDGFHEPLEWSECEDQIKEFKKEFIYSQIVNTEASTNSMMRWLTSLPTHTYSNEGMMDLQKNRDINRIGENSAETKETEKQKDEEMSSNNSAMVSSEAASEKDSTTEPSNEENLSSCIVEPSTETGVPGEQTDREMSSNHNMTVTSEAADPSNEERQIMPVNPRVQYHRVNDSDGYVDAQFRKPPPKVPVKAICLASGLFFVGTVLLVIGSLLFSGYFDVKYGDRTYPMLILGSLMFIPGFYHVRIAYYAWKGYRGYSFEDIPDFD</sequence>
<evidence type="ECO:0000256" key="17">
    <source>
        <dbReference type="ARBA" id="ARBA00024088"/>
    </source>
</evidence>
<keyword evidence="13" id="KW-0333">Golgi apparatus</keyword>
<dbReference type="GO" id="GO:0005794">
    <property type="term" value="C:Golgi apparatus"/>
    <property type="evidence" value="ECO:0007669"/>
    <property type="project" value="UniProtKB-SubCell"/>
</dbReference>
<evidence type="ECO:0000256" key="5">
    <source>
        <dbReference type="ARBA" id="ARBA00004419"/>
    </source>
</evidence>
<dbReference type="PANTHER" id="PTHR15664">
    <property type="entry name" value="C20ORF30 PROTEIN"/>
    <property type="match status" value="1"/>
</dbReference>
<feature type="compositionally biased region" description="Polar residues" evidence="18">
    <location>
        <begin position="131"/>
        <end position="142"/>
    </location>
</feature>
<evidence type="ECO:0000256" key="14">
    <source>
        <dbReference type="ARBA" id="ARBA00023136"/>
    </source>
</evidence>
<keyword evidence="9 19" id="KW-0812">Transmembrane</keyword>
<evidence type="ECO:0000256" key="19">
    <source>
        <dbReference type="SAM" id="Phobius"/>
    </source>
</evidence>
<evidence type="ECO:0000256" key="18">
    <source>
        <dbReference type="SAM" id="MobiDB-lite"/>
    </source>
</evidence>
<evidence type="ECO:0000256" key="1">
    <source>
        <dbReference type="ARBA" id="ARBA00004141"/>
    </source>
</evidence>
<dbReference type="InterPro" id="IPR008590">
    <property type="entry name" value="TMEM_230/134"/>
</dbReference>
<comment type="function">
    <text evidence="16">Involved in trafficking and recycling of synaptic vesicles.</text>
</comment>
<dbReference type="AlphaFoldDB" id="A0A6S7GIJ9"/>
<feature type="region of interest" description="Disordered" evidence="18">
    <location>
        <begin position="114"/>
        <end position="181"/>
    </location>
</feature>
<keyword evidence="14 19" id="KW-0472">Membrane</keyword>
<dbReference type="GO" id="GO:0003723">
    <property type="term" value="F:RNA binding"/>
    <property type="evidence" value="ECO:0007669"/>
    <property type="project" value="InterPro"/>
</dbReference>
<comment type="subcellular location">
    <subcellularLocation>
        <location evidence="5">Cytoplasmic vesicle</location>
        <location evidence="5">Autophagosome</location>
    </subcellularLocation>
    <subcellularLocation>
        <location evidence="3">Cytoplasmic vesicle</location>
        <location evidence="3">Secretory vesicle</location>
        <location evidence="3">Synaptic vesicle</location>
    </subcellularLocation>
    <subcellularLocation>
        <location evidence="4">Early endosome</location>
    </subcellularLocation>
    <subcellularLocation>
        <location evidence="6">Golgi apparatus</location>
        <location evidence="6">trans-Golgi network</location>
    </subcellularLocation>
    <subcellularLocation>
        <location evidence="7">Late endosome</location>
    </subcellularLocation>
    <subcellularLocation>
        <location evidence="1">Membrane</location>
        <topology evidence="1">Multi-pass membrane protein</topology>
    </subcellularLocation>
    <subcellularLocation>
        <location evidence="2">Recycling endosome</location>
    </subcellularLocation>
</comment>
<proteinExistence type="inferred from homology"/>
<dbReference type="GO" id="GO:0005776">
    <property type="term" value="C:autophagosome"/>
    <property type="evidence" value="ECO:0007669"/>
    <property type="project" value="UniProtKB-SubCell"/>
</dbReference>
<evidence type="ECO:0000256" key="9">
    <source>
        <dbReference type="ARBA" id="ARBA00022692"/>
    </source>
</evidence>
<dbReference type="GO" id="GO:0009982">
    <property type="term" value="F:pseudouridine synthase activity"/>
    <property type="evidence" value="ECO:0007669"/>
    <property type="project" value="InterPro"/>
</dbReference>
<keyword evidence="21" id="KW-1185">Reference proteome</keyword>
<evidence type="ECO:0000313" key="21">
    <source>
        <dbReference type="Proteomes" id="UP001152795"/>
    </source>
</evidence>
<feature type="transmembrane region" description="Helical" evidence="19">
    <location>
        <begin position="236"/>
        <end position="262"/>
    </location>
</feature>
<gene>
    <name evidence="20" type="ORF">PACLA_8A001289</name>
</gene>
<dbReference type="GO" id="GO:0005769">
    <property type="term" value="C:early endosome"/>
    <property type="evidence" value="ECO:0007669"/>
    <property type="project" value="UniProtKB-SubCell"/>
</dbReference>
<evidence type="ECO:0000256" key="13">
    <source>
        <dbReference type="ARBA" id="ARBA00023034"/>
    </source>
</evidence>
<evidence type="ECO:0000256" key="10">
    <source>
        <dbReference type="ARBA" id="ARBA00022753"/>
    </source>
</evidence>
<evidence type="ECO:0000313" key="20">
    <source>
        <dbReference type="EMBL" id="CAB3991758.1"/>
    </source>
</evidence>
<evidence type="ECO:0000256" key="16">
    <source>
        <dbReference type="ARBA" id="ARBA00024003"/>
    </source>
</evidence>
<evidence type="ECO:0000256" key="15">
    <source>
        <dbReference type="ARBA" id="ARBA00023329"/>
    </source>
</evidence>
<organism evidence="20 21">
    <name type="scientific">Paramuricea clavata</name>
    <name type="common">Red gorgonian</name>
    <name type="synonym">Violescent sea-whip</name>
    <dbReference type="NCBI Taxonomy" id="317549"/>
    <lineage>
        <taxon>Eukaryota</taxon>
        <taxon>Metazoa</taxon>
        <taxon>Cnidaria</taxon>
        <taxon>Anthozoa</taxon>
        <taxon>Octocorallia</taxon>
        <taxon>Malacalcyonacea</taxon>
        <taxon>Plexauridae</taxon>
        <taxon>Paramuricea</taxon>
    </lineage>
</organism>
<dbReference type="InterPro" id="IPR044234">
    <property type="entry name" value="TMEM230"/>
</dbReference>
<dbReference type="Gene3D" id="3.30.70.660">
    <property type="entry name" value="Pseudouridine synthase I, catalytic domain, C-terminal subdomain"/>
    <property type="match status" value="1"/>
</dbReference>
<evidence type="ECO:0000256" key="6">
    <source>
        <dbReference type="ARBA" id="ARBA00004601"/>
    </source>
</evidence>
<dbReference type="GO" id="GO:0005770">
    <property type="term" value="C:late endosome"/>
    <property type="evidence" value="ECO:0007669"/>
    <property type="project" value="UniProtKB-SubCell"/>
</dbReference>
<dbReference type="GO" id="GO:0055037">
    <property type="term" value="C:recycling endosome"/>
    <property type="evidence" value="ECO:0007669"/>
    <property type="project" value="UniProtKB-SubCell"/>
</dbReference>
<comment type="caution">
    <text evidence="20">The sequence shown here is derived from an EMBL/GenBank/DDBJ whole genome shotgun (WGS) entry which is preliminary data.</text>
</comment>
<evidence type="ECO:0000256" key="4">
    <source>
        <dbReference type="ARBA" id="ARBA00004412"/>
    </source>
</evidence>
<feature type="transmembrane region" description="Helical" evidence="19">
    <location>
        <begin position="274"/>
        <end position="295"/>
    </location>
</feature>
<dbReference type="EMBL" id="CACRXK020001912">
    <property type="protein sequence ID" value="CAB3991758.1"/>
    <property type="molecule type" value="Genomic_DNA"/>
</dbReference>
<feature type="compositionally biased region" description="Basic and acidic residues" evidence="18">
    <location>
        <begin position="114"/>
        <end position="129"/>
    </location>
</feature>
<dbReference type="Proteomes" id="UP001152795">
    <property type="component" value="Unassembled WGS sequence"/>
</dbReference>
<comment type="similarity">
    <text evidence="8">Belongs to the TMEM134/TMEM230 family.</text>
</comment>
<keyword evidence="12" id="KW-0770">Synapse</keyword>
<evidence type="ECO:0000256" key="7">
    <source>
        <dbReference type="ARBA" id="ARBA00004603"/>
    </source>
</evidence>
<reference evidence="20" key="1">
    <citation type="submission" date="2020-04" db="EMBL/GenBank/DDBJ databases">
        <authorList>
            <person name="Alioto T."/>
            <person name="Alioto T."/>
            <person name="Gomez Garrido J."/>
        </authorList>
    </citation>
    <scope>NUCLEOTIDE SEQUENCE</scope>
    <source>
        <strain evidence="20">A484AB</strain>
    </source>
</reference>
<keyword evidence="10" id="KW-0967">Endosome</keyword>
<evidence type="ECO:0000256" key="8">
    <source>
        <dbReference type="ARBA" id="ARBA00007743"/>
    </source>
</evidence>
<name>A0A6S7GIJ9_PARCT</name>
<dbReference type="OrthoDB" id="5597044at2759"/>
<keyword evidence="11 19" id="KW-1133">Transmembrane helix</keyword>
<dbReference type="GO" id="GO:0016020">
    <property type="term" value="C:membrane"/>
    <property type="evidence" value="ECO:0007669"/>
    <property type="project" value="UniProtKB-SubCell"/>
</dbReference>
<evidence type="ECO:0000256" key="3">
    <source>
        <dbReference type="ARBA" id="ARBA00004234"/>
    </source>
</evidence>
<dbReference type="GO" id="GO:0008021">
    <property type="term" value="C:synaptic vesicle"/>
    <property type="evidence" value="ECO:0007669"/>
    <property type="project" value="UniProtKB-SubCell"/>
</dbReference>
<keyword evidence="15" id="KW-0968">Cytoplasmic vesicle</keyword>
<evidence type="ECO:0000256" key="2">
    <source>
        <dbReference type="ARBA" id="ARBA00004172"/>
    </source>
</evidence>
<protein>
    <recommendedName>
        <fullName evidence="17">Transmembrane protein 230</fullName>
    </recommendedName>
</protein>
<evidence type="ECO:0000256" key="11">
    <source>
        <dbReference type="ARBA" id="ARBA00022989"/>
    </source>
</evidence>
<feature type="compositionally biased region" description="Polar residues" evidence="18">
    <location>
        <begin position="150"/>
        <end position="160"/>
    </location>
</feature>
<dbReference type="InterPro" id="IPR020095">
    <property type="entry name" value="PsdUridine_synth_TruA_C"/>
</dbReference>
<dbReference type="Pfam" id="PF05915">
    <property type="entry name" value="TMEM_230_134"/>
    <property type="match status" value="1"/>
</dbReference>
<evidence type="ECO:0000256" key="12">
    <source>
        <dbReference type="ARBA" id="ARBA00023018"/>
    </source>
</evidence>
<dbReference type="PANTHER" id="PTHR15664:SF6">
    <property type="entry name" value="TRANSMEMBRANE PROTEIN 230"/>
    <property type="match status" value="1"/>
</dbReference>
<accession>A0A6S7GIJ9</accession>